<evidence type="ECO:0000256" key="4">
    <source>
        <dbReference type="ARBA" id="ARBA00023239"/>
    </source>
</evidence>
<dbReference type="PANTHER" id="PTHR10362">
    <property type="entry name" value="HISTIDINE AMMONIA-LYASE"/>
    <property type="match status" value="1"/>
</dbReference>
<evidence type="ECO:0000256" key="1">
    <source>
        <dbReference type="ARBA" id="ARBA00005113"/>
    </source>
</evidence>
<sequence>MVQFEQQAGIYAIGHQPLDLSRIRSLLEHSYSVELSENAVEKISNCRNYLDQKLKTTDRAFYGINTGFGFLQHVKIDRQQIEQLQYNLLRSHACGTGDEVPRPIVGLMLLLKAHSLAQGHSGVQLATVQRLLDLYNFGYYPQVFTQGSLGASGDLAPLSHLSLPLIGEGRVSDPAGRCIPADQLSDLLDLDPIALRAKEGLALINGTQFMSAYGAYCLVRAAQLLALADWIAALSCDAFDCSPEPFHPAIHQIRPHPGQQRVAAVLWDLLRQSPLSQRSKSQVQDPYSFRCIPQVHGASRDVFEHCREVVIREINSVTDNPSIFPEQDLIISGGNFHGQTLALSLDALGNAMAELASISERRTFQLISGQRGLPAFLVQDPGLQSGLMIPQYTAASIVSQNKQLCSPASVDSIVSSNGQEDHVSMGANAATKCLRIIENVERVLAIELLTAGQAMAFRRPGRTAPVLEKLLQDFREEVPFIAEDRILSEDIERSRQFITALKLSEYGNHPVDHPA</sequence>
<evidence type="ECO:0000256" key="2">
    <source>
        <dbReference type="ARBA" id="ARBA00012994"/>
    </source>
</evidence>
<dbReference type="FunFam" id="1.20.200.10:FF:000003">
    <property type="entry name" value="Histidine ammonia-lyase"/>
    <property type="match status" value="1"/>
</dbReference>
<dbReference type="EMBL" id="PDUD01000018">
    <property type="protein sequence ID" value="PHN06190.1"/>
    <property type="molecule type" value="Genomic_DNA"/>
</dbReference>
<organism evidence="10 11">
    <name type="scientific">Flavilitoribacter nigricans (strain ATCC 23147 / DSM 23189 / NBRC 102662 / NCIMB 1420 / SS-2)</name>
    <name type="common">Lewinella nigricans</name>
    <dbReference type="NCBI Taxonomy" id="1122177"/>
    <lineage>
        <taxon>Bacteria</taxon>
        <taxon>Pseudomonadati</taxon>
        <taxon>Bacteroidota</taxon>
        <taxon>Saprospiria</taxon>
        <taxon>Saprospirales</taxon>
        <taxon>Lewinellaceae</taxon>
        <taxon>Flavilitoribacter</taxon>
    </lineage>
</organism>
<comment type="caution">
    <text evidence="10">The sequence shown here is derived from an EMBL/GenBank/DDBJ whole genome shotgun (WGS) entry which is preliminary data.</text>
</comment>
<gene>
    <name evidence="10" type="primary">hutH</name>
    <name evidence="10" type="ORF">CRP01_11450</name>
</gene>
<keyword evidence="3 8" id="KW-0369">Histidine metabolism</keyword>
<evidence type="ECO:0000256" key="8">
    <source>
        <dbReference type="RuleBase" id="RU004479"/>
    </source>
</evidence>
<comment type="subcellular location">
    <subcellularLocation>
        <location evidence="9">Cytoplasm</location>
    </subcellularLocation>
</comment>
<reference evidence="10 11" key="1">
    <citation type="submission" date="2017-10" db="EMBL/GenBank/DDBJ databases">
        <title>The draft genome sequence of Lewinella nigricans NBRC 102662.</title>
        <authorList>
            <person name="Wang K."/>
        </authorList>
    </citation>
    <scope>NUCLEOTIDE SEQUENCE [LARGE SCALE GENOMIC DNA]</scope>
    <source>
        <strain evidence="10 11">NBRC 102662</strain>
    </source>
</reference>
<dbReference type="GO" id="GO:0004397">
    <property type="term" value="F:histidine ammonia-lyase activity"/>
    <property type="evidence" value="ECO:0007669"/>
    <property type="project" value="UniProtKB-UniRule"/>
</dbReference>
<evidence type="ECO:0000256" key="6">
    <source>
        <dbReference type="NCBIfam" id="TIGR01225"/>
    </source>
</evidence>
<comment type="catalytic activity">
    <reaction evidence="5 8">
        <text>L-histidine = trans-urocanate + NH4(+)</text>
        <dbReference type="Rhea" id="RHEA:21232"/>
        <dbReference type="ChEBI" id="CHEBI:17771"/>
        <dbReference type="ChEBI" id="CHEBI:28938"/>
        <dbReference type="ChEBI" id="CHEBI:57595"/>
        <dbReference type="EC" id="4.3.1.3"/>
    </reaction>
</comment>
<protein>
    <recommendedName>
        <fullName evidence="2 6">Histidine ammonia-lyase</fullName>
        <ecNumber evidence="2 6">4.3.1.3</ecNumber>
    </recommendedName>
</protein>
<proteinExistence type="inferred from homology"/>
<dbReference type="InterPro" id="IPR008948">
    <property type="entry name" value="L-Aspartase-like"/>
</dbReference>
<evidence type="ECO:0000256" key="5">
    <source>
        <dbReference type="ARBA" id="ARBA00049269"/>
    </source>
</evidence>
<evidence type="ECO:0000313" key="10">
    <source>
        <dbReference type="EMBL" id="PHN06190.1"/>
    </source>
</evidence>
<dbReference type="AlphaFoldDB" id="A0A2D0NCT7"/>
<dbReference type="SUPFAM" id="SSF48557">
    <property type="entry name" value="L-aspartase-like"/>
    <property type="match status" value="1"/>
</dbReference>
<dbReference type="Proteomes" id="UP000223913">
    <property type="component" value="Unassembled WGS sequence"/>
</dbReference>
<dbReference type="NCBIfam" id="NF006871">
    <property type="entry name" value="PRK09367.1"/>
    <property type="match status" value="1"/>
</dbReference>
<dbReference type="GO" id="GO:0019557">
    <property type="term" value="P:L-histidine catabolic process to glutamate and formate"/>
    <property type="evidence" value="ECO:0007669"/>
    <property type="project" value="UniProtKB-UniPathway"/>
</dbReference>
<evidence type="ECO:0000313" key="11">
    <source>
        <dbReference type="Proteomes" id="UP000223913"/>
    </source>
</evidence>
<evidence type="ECO:0000256" key="7">
    <source>
        <dbReference type="RuleBase" id="RU003954"/>
    </source>
</evidence>
<accession>A0A2D0NCT7</accession>
<dbReference type="InterPro" id="IPR005921">
    <property type="entry name" value="HutH"/>
</dbReference>
<dbReference type="GO" id="GO:0005737">
    <property type="term" value="C:cytoplasm"/>
    <property type="evidence" value="ECO:0007669"/>
    <property type="project" value="UniProtKB-SubCell"/>
</dbReference>
<dbReference type="InterPro" id="IPR001106">
    <property type="entry name" value="Aromatic_Lyase"/>
</dbReference>
<keyword evidence="4 7" id="KW-0456">Lyase</keyword>
<dbReference type="GO" id="GO:0019556">
    <property type="term" value="P:L-histidine catabolic process to glutamate and formamide"/>
    <property type="evidence" value="ECO:0007669"/>
    <property type="project" value="UniProtKB-UniPathway"/>
</dbReference>
<dbReference type="InterPro" id="IPR024083">
    <property type="entry name" value="Fumarase/histidase_N"/>
</dbReference>
<dbReference type="Gene3D" id="1.20.200.10">
    <property type="entry name" value="Fumarase/aspartase (Central domain)"/>
    <property type="match status" value="1"/>
</dbReference>
<comment type="pathway">
    <text evidence="1 8">Amino-acid degradation; L-histidine degradation into L-glutamate; N-formimidoyl-L-glutamate from L-histidine: step 1/3.</text>
</comment>
<keyword evidence="11" id="KW-1185">Reference proteome</keyword>
<dbReference type="OrthoDB" id="9806955at2"/>
<dbReference type="InterPro" id="IPR022313">
    <property type="entry name" value="Phe/His_NH3-lyase_AS"/>
</dbReference>
<dbReference type="Pfam" id="PF00221">
    <property type="entry name" value="Lyase_aromatic"/>
    <property type="match status" value="1"/>
</dbReference>
<dbReference type="PROSITE" id="PS00488">
    <property type="entry name" value="PAL_HISTIDASE"/>
    <property type="match status" value="1"/>
</dbReference>
<dbReference type="FunFam" id="1.10.275.10:FF:000005">
    <property type="entry name" value="Histidine ammonia-lyase"/>
    <property type="match status" value="1"/>
</dbReference>
<evidence type="ECO:0000256" key="3">
    <source>
        <dbReference type="ARBA" id="ARBA00022808"/>
    </source>
</evidence>
<dbReference type="NCBIfam" id="TIGR01225">
    <property type="entry name" value="hutH"/>
    <property type="match status" value="1"/>
</dbReference>
<name>A0A2D0NCT7_FLAN2</name>
<dbReference type="EC" id="4.3.1.3" evidence="2 6"/>
<dbReference type="RefSeq" id="WP_099150174.1">
    <property type="nucleotide sequence ID" value="NZ_PDUD01000018.1"/>
</dbReference>
<comment type="similarity">
    <text evidence="7">Belongs to the PAL/histidase family.</text>
</comment>
<evidence type="ECO:0000256" key="9">
    <source>
        <dbReference type="RuleBase" id="RU004480"/>
    </source>
</evidence>
<dbReference type="UniPathway" id="UPA00379">
    <property type="reaction ID" value="UER00549"/>
</dbReference>
<dbReference type="CDD" id="cd00332">
    <property type="entry name" value="PAL-HAL"/>
    <property type="match status" value="1"/>
</dbReference>
<dbReference type="Gene3D" id="1.10.275.10">
    <property type="entry name" value="Fumarase/aspartase (N-terminal domain)"/>
    <property type="match status" value="1"/>
</dbReference>